<name>A0AB39V0U9_9GAMM</name>
<proteinExistence type="predicted"/>
<keyword evidence="1" id="KW-0812">Transmembrane</keyword>
<keyword evidence="1" id="KW-1133">Transmembrane helix</keyword>
<reference evidence="2" key="1">
    <citation type="submission" date="2024-05" db="EMBL/GenBank/DDBJ databases">
        <title>Genome sequencing of novel strain.</title>
        <authorList>
            <person name="Ganbat D."/>
            <person name="Ganbat S."/>
            <person name="Lee S.-J."/>
        </authorList>
    </citation>
    <scope>NUCLEOTIDE SEQUENCE</scope>
    <source>
        <strain evidence="2">SMD15-11</strain>
    </source>
</reference>
<dbReference type="RefSeq" id="WP_369602794.1">
    <property type="nucleotide sequence ID" value="NZ_CP154858.1"/>
</dbReference>
<protein>
    <submittedName>
        <fullName evidence="2">DUF4845 domain-containing protein</fullName>
    </submittedName>
</protein>
<accession>A0AB39V0U9</accession>
<sequence>MRAKQTGMSMWSLLFWMLIIASVITLTVKLVPIYIDHYAVRSAVQEVLKEKNLAELSEDEIMQRLEKRLQVNNIRDFKDDYVTITIENGKVMIDLDYEVRTHMVKNIDALVYFKEQYSSDQP</sequence>
<organism evidence="2">
    <name type="scientific">Thermohahella caldifontis</name>
    <dbReference type="NCBI Taxonomy" id="3142973"/>
    <lineage>
        <taxon>Bacteria</taxon>
        <taxon>Pseudomonadati</taxon>
        <taxon>Pseudomonadota</taxon>
        <taxon>Gammaproteobacteria</taxon>
        <taxon>Oceanospirillales</taxon>
        <taxon>Hahellaceae</taxon>
        <taxon>Thermohahella</taxon>
    </lineage>
</organism>
<feature type="transmembrane region" description="Helical" evidence="1">
    <location>
        <begin position="12"/>
        <end position="35"/>
    </location>
</feature>
<evidence type="ECO:0000256" key="1">
    <source>
        <dbReference type="SAM" id="Phobius"/>
    </source>
</evidence>
<dbReference type="KEGG" id="tcd:AAIA72_07565"/>
<gene>
    <name evidence="2" type="ORF">AAIA72_07565</name>
</gene>
<dbReference type="InterPro" id="IPR032314">
    <property type="entry name" value="DUF4845"/>
</dbReference>
<evidence type="ECO:0000313" key="2">
    <source>
        <dbReference type="EMBL" id="XDT73815.1"/>
    </source>
</evidence>
<dbReference type="AlphaFoldDB" id="A0AB39V0U9"/>
<keyword evidence="1" id="KW-0472">Membrane</keyword>
<dbReference type="EMBL" id="CP154858">
    <property type="protein sequence ID" value="XDT73815.1"/>
    <property type="molecule type" value="Genomic_DNA"/>
</dbReference>
<dbReference type="Pfam" id="PF16137">
    <property type="entry name" value="DUF4845"/>
    <property type="match status" value="1"/>
</dbReference>